<comment type="caution">
    <text evidence="6">The sequence shown here is derived from an EMBL/GenBank/DDBJ whole genome shotgun (WGS) entry which is preliminary data.</text>
</comment>
<dbReference type="InterPro" id="IPR050641">
    <property type="entry name" value="RIFMO-like"/>
</dbReference>
<reference evidence="6 7" key="1">
    <citation type="journal article" date="2019" name="Int. J. Syst. Evol. Microbiol.">
        <title>The Global Catalogue of Microorganisms (GCM) 10K type strain sequencing project: providing services to taxonomists for standard genome sequencing and annotation.</title>
        <authorList>
            <consortium name="The Broad Institute Genomics Platform"/>
            <consortium name="The Broad Institute Genome Sequencing Center for Infectious Disease"/>
            <person name="Wu L."/>
            <person name="Ma J."/>
        </authorList>
    </citation>
    <scope>NUCLEOTIDE SEQUENCE [LARGE SCALE GENOMIC DNA]</scope>
    <source>
        <strain evidence="6 7">JCM 13249</strain>
    </source>
</reference>
<comment type="cofactor">
    <cofactor evidence="1">
        <name>FAD</name>
        <dbReference type="ChEBI" id="CHEBI:57692"/>
    </cofactor>
</comment>
<evidence type="ECO:0000256" key="2">
    <source>
        <dbReference type="ARBA" id="ARBA00022630"/>
    </source>
</evidence>
<evidence type="ECO:0000259" key="5">
    <source>
        <dbReference type="Pfam" id="PF01494"/>
    </source>
</evidence>
<feature type="compositionally biased region" description="Basic and acidic residues" evidence="4">
    <location>
        <begin position="565"/>
        <end position="574"/>
    </location>
</feature>
<dbReference type="PANTHER" id="PTHR43004:SF19">
    <property type="entry name" value="BINDING MONOOXYGENASE, PUTATIVE (JCVI)-RELATED"/>
    <property type="match status" value="1"/>
</dbReference>
<dbReference type="PRINTS" id="PR00420">
    <property type="entry name" value="RNGMNOXGNASE"/>
</dbReference>
<evidence type="ECO:0000256" key="4">
    <source>
        <dbReference type="SAM" id="MobiDB-lite"/>
    </source>
</evidence>
<dbReference type="RefSeq" id="WP_344085042.1">
    <property type="nucleotide sequence ID" value="NZ_BAAALS010000024.1"/>
</dbReference>
<dbReference type="Pfam" id="PF01494">
    <property type="entry name" value="FAD_binding_3"/>
    <property type="match status" value="1"/>
</dbReference>
<dbReference type="SUPFAM" id="SSF51905">
    <property type="entry name" value="FAD/NAD(P)-binding domain"/>
    <property type="match status" value="1"/>
</dbReference>
<dbReference type="EMBL" id="BAAALS010000024">
    <property type="protein sequence ID" value="GAA1767752.1"/>
    <property type="molecule type" value="Genomic_DNA"/>
</dbReference>
<dbReference type="Gene3D" id="3.50.50.60">
    <property type="entry name" value="FAD/NAD(P)-binding domain"/>
    <property type="match status" value="1"/>
</dbReference>
<feature type="region of interest" description="Disordered" evidence="4">
    <location>
        <begin position="552"/>
        <end position="574"/>
    </location>
</feature>
<sequence length="574" mass="62998">MSDPINHDPLPVLEVPVLIAGGGPVGLSLATELARRGIESAVIETRESETEHPKATLVGARTMELFRRWGIADAVEDAAIPPDHPYFIVFATELAKHELHRFRSASRVEMRGGAGSHRFPEVEWSPYGKTQIGQQALEPILRAHLAGYQAARTLYGWTLTGFTQDESGVDAVVEHRSGARQRVRARVLVGCDGGRSLVRKALGVRFVGRGPMRDNVSFLFRCPDFIDVHGRGLANLYFTLHPDSFGVFTAIDGSELWNYQYYFLDPEKSTRDLDVRDVLAKAVGKPFDFELLKVTHWKHFQSVANRWRVGNVFLAGDAAHLFVPTGGLGMNTGIGDAWDLAWKLEGHLNGWAGEHLLDSYEAERKPIAIRNGLLSAMNSDRLDIVMAETDRAVLAPGPEGEAARTELRAKAEWVSRQFNSAGLHLGYRYSRSPICVPDGTPEPPDDPTRVIQSSWPGCRAPHAWDGDGVSTLDRLGNGFTLVVAPDADEAPAEPLLSAARAAGLPVTSERLRTHTAAARYERRYVLVRPDGHVAWRGDTAPERPDEVVDVIRGARRSPLPGTPAPDRDPVGSTV</sequence>
<organism evidence="6 7">
    <name type="scientific">Luedemannella helvata</name>
    <dbReference type="NCBI Taxonomy" id="349315"/>
    <lineage>
        <taxon>Bacteria</taxon>
        <taxon>Bacillati</taxon>
        <taxon>Actinomycetota</taxon>
        <taxon>Actinomycetes</taxon>
        <taxon>Micromonosporales</taxon>
        <taxon>Micromonosporaceae</taxon>
        <taxon>Luedemannella</taxon>
    </lineage>
</organism>
<dbReference type="Pfam" id="PF21274">
    <property type="entry name" value="Rng_hyd_C"/>
    <property type="match status" value="1"/>
</dbReference>
<evidence type="ECO:0000256" key="1">
    <source>
        <dbReference type="ARBA" id="ARBA00001974"/>
    </source>
</evidence>
<evidence type="ECO:0000313" key="7">
    <source>
        <dbReference type="Proteomes" id="UP001500655"/>
    </source>
</evidence>
<dbReference type="Proteomes" id="UP001500655">
    <property type="component" value="Unassembled WGS sequence"/>
</dbReference>
<accession>A0ABN2KX72</accession>
<keyword evidence="3" id="KW-0274">FAD</keyword>
<evidence type="ECO:0000313" key="6">
    <source>
        <dbReference type="EMBL" id="GAA1767752.1"/>
    </source>
</evidence>
<dbReference type="PANTHER" id="PTHR43004">
    <property type="entry name" value="TRK SYSTEM POTASSIUM UPTAKE PROTEIN"/>
    <property type="match status" value="1"/>
</dbReference>
<keyword evidence="7" id="KW-1185">Reference proteome</keyword>
<feature type="domain" description="FAD-binding" evidence="5">
    <location>
        <begin position="14"/>
        <end position="368"/>
    </location>
</feature>
<keyword evidence="2" id="KW-0285">Flavoprotein</keyword>
<proteinExistence type="predicted"/>
<dbReference type="Gene3D" id="3.30.9.10">
    <property type="entry name" value="D-Amino Acid Oxidase, subunit A, domain 2"/>
    <property type="match status" value="1"/>
</dbReference>
<gene>
    <name evidence="6" type="ORF">GCM10009681_43530</name>
</gene>
<dbReference type="InterPro" id="IPR002938">
    <property type="entry name" value="FAD-bd"/>
</dbReference>
<dbReference type="NCBIfam" id="NF004780">
    <property type="entry name" value="PRK06126.1"/>
    <property type="match status" value="1"/>
</dbReference>
<protein>
    <submittedName>
        <fullName evidence="6">FAD-dependent oxidoreductase</fullName>
    </submittedName>
</protein>
<name>A0ABN2KX72_9ACTN</name>
<dbReference type="Gene3D" id="3.40.30.120">
    <property type="match status" value="1"/>
</dbReference>
<dbReference type="InterPro" id="IPR036188">
    <property type="entry name" value="FAD/NAD-bd_sf"/>
</dbReference>
<evidence type="ECO:0000256" key="3">
    <source>
        <dbReference type="ARBA" id="ARBA00022827"/>
    </source>
</evidence>